<dbReference type="EMBL" id="JAULSW010000010">
    <property type="protein sequence ID" value="KAK3368527.1"/>
    <property type="molecule type" value="Genomic_DNA"/>
</dbReference>
<comment type="caution">
    <text evidence="3">The sequence shown here is derived from an EMBL/GenBank/DDBJ whole genome shotgun (WGS) entry which is preliminary data.</text>
</comment>
<accession>A0AAE0K2T0</accession>
<dbReference type="AlphaFoldDB" id="A0AAE0K2T0"/>
<evidence type="ECO:0000256" key="1">
    <source>
        <dbReference type="SAM" id="MobiDB-lite"/>
    </source>
</evidence>
<name>A0AAE0K2T0_9PEZI</name>
<evidence type="ECO:0000313" key="3">
    <source>
        <dbReference type="EMBL" id="KAK3368527.1"/>
    </source>
</evidence>
<reference evidence="3" key="1">
    <citation type="journal article" date="2023" name="Mol. Phylogenet. Evol.">
        <title>Genome-scale phylogeny and comparative genomics of the fungal order Sordariales.</title>
        <authorList>
            <person name="Hensen N."/>
            <person name="Bonometti L."/>
            <person name="Westerberg I."/>
            <person name="Brannstrom I.O."/>
            <person name="Guillou S."/>
            <person name="Cros-Aarteil S."/>
            <person name="Calhoun S."/>
            <person name="Haridas S."/>
            <person name="Kuo A."/>
            <person name="Mondo S."/>
            <person name="Pangilinan J."/>
            <person name="Riley R."/>
            <person name="LaButti K."/>
            <person name="Andreopoulos B."/>
            <person name="Lipzen A."/>
            <person name="Chen C."/>
            <person name="Yan M."/>
            <person name="Daum C."/>
            <person name="Ng V."/>
            <person name="Clum A."/>
            <person name="Steindorff A."/>
            <person name="Ohm R.A."/>
            <person name="Martin F."/>
            <person name="Silar P."/>
            <person name="Natvig D.O."/>
            <person name="Lalanne C."/>
            <person name="Gautier V."/>
            <person name="Ament-Velasquez S.L."/>
            <person name="Kruys A."/>
            <person name="Hutchinson M.I."/>
            <person name="Powell A.J."/>
            <person name="Barry K."/>
            <person name="Miller A.N."/>
            <person name="Grigoriev I.V."/>
            <person name="Debuchy R."/>
            <person name="Gladieux P."/>
            <person name="Hiltunen Thoren M."/>
            <person name="Johannesson H."/>
        </authorList>
    </citation>
    <scope>NUCLEOTIDE SEQUENCE</scope>
    <source>
        <strain evidence="3">CBS 232.78</strain>
    </source>
</reference>
<evidence type="ECO:0000256" key="2">
    <source>
        <dbReference type="SAM" id="SignalP"/>
    </source>
</evidence>
<proteinExistence type="predicted"/>
<evidence type="ECO:0000313" key="4">
    <source>
        <dbReference type="Proteomes" id="UP001285441"/>
    </source>
</evidence>
<keyword evidence="4" id="KW-1185">Reference proteome</keyword>
<protein>
    <submittedName>
        <fullName evidence="3">Uncharacterized protein</fullName>
    </submittedName>
</protein>
<feature type="chain" id="PRO_5042240349" evidence="2">
    <location>
        <begin position="17"/>
        <end position="668"/>
    </location>
</feature>
<organism evidence="3 4">
    <name type="scientific">Podospora didyma</name>
    <dbReference type="NCBI Taxonomy" id="330526"/>
    <lineage>
        <taxon>Eukaryota</taxon>
        <taxon>Fungi</taxon>
        <taxon>Dikarya</taxon>
        <taxon>Ascomycota</taxon>
        <taxon>Pezizomycotina</taxon>
        <taxon>Sordariomycetes</taxon>
        <taxon>Sordariomycetidae</taxon>
        <taxon>Sordariales</taxon>
        <taxon>Podosporaceae</taxon>
        <taxon>Podospora</taxon>
    </lineage>
</organism>
<feature type="region of interest" description="Disordered" evidence="1">
    <location>
        <begin position="496"/>
        <end position="529"/>
    </location>
</feature>
<keyword evidence="2" id="KW-0732">Signal</keyword>
<gene>
    <name evidence="3" type="ORF">B0H63DRAFT_515115</name>
</gene>
<sequence>MHHFVFAALGWAIVLATPLPAADGTQELNIEYQTSLSFEVDENAKGSVIINSKSSVVHHDLDVSGGINCTSMYSEVESRQPSAGMIIKSLTSNTVTWLTEDKYVPVLAGPPISTEISAKNVSRLRKRHAGIGSCGAYHMYTERVGDGDPHQNPLNVQLSGCEVRYQQLTSFTISWSASAEAYSCISAGFAVEQSVETGPVSIAMESPARGAKALTKPEHLVEEYTFASISLKCTEISIFADLFKDARRRALLRYLELDVEFPNSRDHGSREGFAREEFASHKAQLGIAVKSLFNLLSDWKTDYGDLKFSLLLSTEGDHLDFDRCGRLLHPIAIGRLIDQIPLLHSLTLVVKSPANKQRKMRKQHRKALAKSLTLPLLRPDGLRNLLYLKISNNDARTPEYHCYKRGNLQDNNGVDPLNDAIRKLGQQTPLQELTLQDTLHQKSGRNGLAIVGVAFLQRFYILAHIVAPSGEWYFTGDKAACKRKIRRICAVNWGDESPVEDSSTDDDKSDIPSEEGAEPDDHGWHDGEEDRVGPRLLWRDMPDSDTLGPLLVAMARGLGQDMPRLRHGTLYVRCESLSSYDPDYNVEVQCAAAGWPFALDLFQSENGLANPHQAVSSVRTCRISLGRSVHSWVVPDEMKSAWRDWLGDDGVLEIGTGRWKDFVPSMAW</sequence>
<dbReference type="Proteomes" id="UP001285441">
    <property type="component" value="Unassembled WGS sequence"/>
</dbReference>
<reference evidence="3" key="2">
    <citation type="submission" date="2023-06" db="EMBL/GenBank/DDBJ databases">
        <authorList>
            <consortium name="Lawrence Berkeley National Laboratory"/>
            <person name="Haridas S."/>
            <person name="Hensen N."/>
            <person name="Bonometti L."/>
            <person name="Westerberg I."/>
            <person name="Brannstrom I.O."/>
            <person name="Guillou S."/>
            <person name="Cros-Aarteil S."/>
            <person name="Calhoun S."/>
            <person name="Kuo A."/>
            <person name="Mondo S."/>
            <person name="Pangilinan J."/>
            <person name="Riley R."/>
            <person name="LaButti K."/>
            <person name="Andreopoulos B."/>
            <person name="Lipzen A."/>
            <person name="Chen C."/>
            <person name="Yanf M."/>
            <person name="Daum C."/>
            <person name="Ng V."/>
            <person name="Clum A."/>
            <person name="Steindorff A."/>
            <person name="Ohm R."/>
            <person name="Martin F."/>
            <person name="Silar P."/>
            <person name="Natvig D."/>
            <person name="Lalanne C."/>
            <person name="Gautier V."/>
            <person name="Ament-velasquez S.L."/>
            <person name="Kruys A."/>
            <person name="Hutchinson M.I."/>
            <person name="Powell A.J."/>
            <person name="Barry K."/>
            <person name="Miller A.N."/>
            <person name="Grigoriev I.V."/>
            <person name="Debuchy R."/>
            <person name="Gladieux P."/>
            <person name="Thoren M.H."/>
            <person name="Johannesson H."/>
        </authorList>
    </citation>
    <scope>NUCLEOTIDE SEQUENCE</scope>
    <source>
        <strain evidence="3">CBS 232.78</strain>
    </source>
</reference>
<feature type="signal peptide" evidence="2">
    <location>
        <begin position="1"/>
        <end position="16"/>
    </location>
</feature>
<feature type="compositionally biased region" description="Basic and acidic residues" evidence="1">
    <location>
        <begin position="519"/>
        <end position="529"/>
    </location>
</feature>